<dbReference type="EMBL" id="FOGC01000003">
    <property type="protein sequence ID" value="SEQ44016.1"/>
    <property type="molecule type" value="Genomic_DNA"/>
</dbReference>
<dbReference type="Proteomes" id="UP000242515">
    <property type="component" value="Unassembled WGS sequence"/>
</dbReference>
<dbReference type="PROSITE" id="PS51257">
    <property type="entry name" value="PROKAR_LIPOPROTEIN"/>
    <property type="match status" value="1"/>
</dbReference>
<organism evidence="1 2">
    <name type="scientific">Rosenbergiella nectarea</name>
    <dbReference type="NCBI Taxonomy" id="988801"/>
    <lineage>
        <taxon>Bacteria</taxon>
        <taxon>Pseudomonadati</taxon>
        <taxon>Pseudomonadota</taxon>
        <taxon>Gammaproteobacteria</taxon>
        <taxon>Enterobacterales</taxon>
        <taxon>Erwiniaceae</taxon>
        <taxon>Rosenbergiella</taxon>
    </lineage>
</organism>
<dbReference type="AlphaFoldDB" id="A0A1H9G1N9"/>
<evidence type="ECO:0000313" key="2">
    <source>
        <dbReference type="Proteomes" id="UP000242515"/>
    </source>
</evidence>
<evidence type="ECO:0000313" key="1">
    <source>
        <dbReference type="EMBL" id="SEQ44016.1"/>
    </source>
</evidence>
<sequence>MYKERKEPMRINTKITMMGLLVASLSGCSAQLKPMLKDYKGSDAAHIRVATGDSIYIYFYEKQSSGCYKQVEERRLTAGFSVMGFPVTGSKKMGMPSSGNYGYQPTNEFSIKPNQLVNIVHYWVDAHVNYSFQKSSSERFIPQQHHNYDVIVKGTDYSVDHVSVADLDPQAKIIGWEGEICKNN</sequence>
<protein>
    <recommendedName>
        <fullName evidence="3">Lipoprotein</fullName>
    </recommendedName>
</protein>
<keyword evidence="2" id="KW-1185">Reference proteome</keyword>
<evidence type="ECO:0008006" key="3">
    <source>
        <dbReference type="Google" id="ProtNLM"/>
    </source>
</evidence>
<gene>
    <name evidence="1" type="ORF">SAMN05216522_10339</name>
</gene>
<reference evidence="2" key="1">
    <citation type="submission" date="2016-10" db="EMBL/GenBank/DDBJ databases">
        <authorList>
            <person name="Varghese N."/>
            <person name="Submissions S."/>
        </authorList>
    </citation>
    <scope>NUCLEOTIDE SEQUENCE [LARGE SCALE GENOMIC DNA]</scope>
    <source>
        <strain evidence="2">8N4</strain>
    </source>
</reference>
<name>A0A1H9G1N9_9GAMM</name>
<proteinExistence type="predicted"/>
<accession>A0A1H9G1N9</accession>
<dbReference type="RefSeq" id="WP_230527296.1">
    <property type="nucleotide sequence ID" value="NZ_FOGC01000003.1"/>
</dbReference>